<evidence type="ECO:0000313" key="6">
    <source>
        <dbReference type="Proteomes" id="UP001595814"/>
    </source>
</evidence>
<evidence type="ECO:0000256" key="2">
    <source>
        <dbReference type="ARBA" id="ARBA00022801"/>
    </source>
</evidence>
<dbReference type="InterPro" id="IPR029000">
    <property type="entry name" value="Cyclophilin-like_dom_sf"/>
</dbReference>
<dbReference type="InterPro" id="IPR052708">
    <property type="entry name" value="PxpC"/>
</dbReference>
<dbReference type="RefSeq" id="WP_192461391.1">
    <property type="nucleotide sequence ID" value="NZ_JACYFJ010000002.1"/>
</dbReference>
<gene>
    <name evidence="5" type="ORF">ACFOUT_12170</name>
</gene>
<protein>
    <submittedName>
        <fullName evidence="5">Biotin-dependent carboxyltransferase family protein</fullName>
    </submittedName>
</protein>
<reference evidence="6" key="1">
    <citation type="journal article" date="2019" name="Int. J. Syst. Evol. Microbiol.">
        <title>The Global Catalogue of Microorganisms (GCM) 10K type strain sequencing project: providing services to taxonomists for standard genome sequencing and annotation.</title>
        <authorList>
            <consortium name="The Broad Institute Genomics Platform"/>
            <consortium name="The Broad Institute Genome Sequencing Center for Infectious Disease"/>
            <person name="Wu L."/>
            <person name="Ma J."/>
        </authorList>
    </citation>
    <scope>NUCLEOTIDE SEQUENCE [LARGE SCALE GENOMIC DNA]</scope>
    <source>
        <strain evidence="6">CECT 7477</strain>
    </source>
</reference>
<evidence type="ECO:0000313" key="5">
    <source>
        <dbReference type="EMBL" id="MFC4096634.1"/>
    </source>
</evidence>
<accession>A0ABV8JV11</accession>
<proteinExistence type="predicted"/>
<dbReference type="SMART" id="SM00797">
    <property type="entry name" value="AHS2"/>
    <property type="match status" value="1"/>
</dbReference>
<comment type="caution">
    <text evidence="5">The sequence shown here is derived from an EMBL/GenBank/DDBJ whole genome shotgun (WGS) entry which is preliminary data.</text>
</comment>
<organism evidence="5 6">
    <name type="scientific">Euzebyella saccharophila</name>
    <dbReference type="NCBI Taxonomy" id="679664"/>
    <lineage>
        <taxon>Bacteria</taxon>
        <taxon>Pseudomonadati</taxon>
        <taxon>Bacteroidota</taxon>
        <taxon>Flavobacteriia</taxon>
        <taxon>Flavobacteriales</taxon>
        <taxon>Flavobacteriaceae</taxon>
        <taxon>Euzebyella</taxon>
    </lineage>
</organism>
<keyword evidence="3" id="KW-0067">ATP-binding</keyword>
<keyword evidence="2" id="KW-0378">Hydrolase</keyword>
<feature type="domain" description="Carboxyltransferase" evidence="4">
    <location>
        <begin position="23"/>
        <end position="280"/>
    </location>
</feature>
<dbReference type="InterPro" id="IPR003778">
    <property type="entry name" value="CT_A_B"/>
</dbReference>
<dbReference type="Gene3D" id="2.40.100.10">
    <property type="entry name" value="Cyclophilin-like"/>
    <property type="match status" value="1"/>
</dbReference>
<keyword evidence="1" id="KW-0547">Nucleotide-binding</keyword>
<evidence type="ECO:0000259" key="4">
    <source>
        <dbReference type="SMART" id="SM00797"/>
    </source>
</evidence>
<evidence type="ECO:0000256" key="3">
    <source>
        <dbReference type="ARBA" id="ARBA00022840"/>
    </source>
</evidence>
<dbReference type="Pfam" id="PF02626">
    <property type="entry name" value="CT_A_B"/>
    <property type="match status" value="1"/>
</dbReference>
<dbReference type="EMBL" id="JBHSAW010000010">
    <property type="protein sequence ID" value="MFC4096634.1"/>
    <property type="molecule type" value="Genomic_DNA"/>
</dbReference>
<sequence>MLKVLKAGLFTTVQDKGRYGYLNKGVPVAGYMDQFSAVKVNNLLGNPKNAAVIEITMTGPKLKFEAPTYICLGGAEISAKLNEQPIVNYTLVKVAKGDILTYGKLQNGFRAYLAVRNGFETPVVLGSRSYFKGITKKNHVSDGDIIPYSEDTGFQPKIMEMKVNSTFDQTQLGVTPGPEYEMLSDKQLEYLFAKGFTISNENNRMAYQLEEMIPGHEISMLTSATLPGTVQFTPAGKLIVLMKDGQTTGGYPRILQLSDDAINIITQKKFGDKVKFKLLR</sequence>
<name>A0ABV8JV11_9FLAO</name>
<dbReference type="Proteomes" id="UP001595814">
    <property type="component" value="Unassembled WGS sequence"/>
</dbReference>
<dbReference type="PANTHER" id="PTHR43309:SF5">
    <property type="entry name" value="5-OXOPROLINASE SUBUNIT C"/>
    <property type="match status" value="1"/>
</dbReference>
<evidence type="ECO:0000256" key="1">
    <source>
        <dbReference type="ARBA" id="ARBA00022741"/>
    </source>
</evidence>
<keyword evidence="6" id="KW-1185">Reference proteome</keyword>
<dbReference type="PANTHER" id="PTHR43309">
    <property type="entry name" value="5-OXOPROLINASE SUBUNIT C"/>
    <property type="match status" value="1"/>
</dbReference>